<dbReference type="SUPFAM" id="SSF53474">
    <property type="entry name" value="alpha/beta-Hydrolases"/>
    <property type="match status" value="1"/>
</dbReference>
<evidence type="ECO:0000313" key="3">
    <source>
        <dbReference type="EMBL" id="NIA67880.1"/>
    </source>
</evidence>
<evidence type="ECO:0000313" key="4">
    <source>
        <dbReference type="Proteomes" id="UP000761264"/>
    </source>
</evidence>
<name>A0A967EX61_9PROT</name>
<evidence type="ECO:0000256" key="1">
    <source>
        <dbReference type="ARBA" id="ARBA00022801"/>
    </source>
</evidence>
<dbReference type="RefSeq" id="WP_167221898.1">
    <property type="nucleotide sequence ID" value="NZ_JAAQPH010000003.1"/>
</dbReference>
<dbReference type="GO" id="GO:0052689">
    <property type="term" value="F:carboxylic ester hydrolase activity"/>
    <property type="evidence" value="ECO:0007669"/>
    <property type="project" value="UniProtKB-ARBA"/>
</dbReference>
<sequence>MIFERTSYHPKPGRFEDVLGTRRKANSVREELGLKTGEIFVECPHNDDGNQVDGRIVHWECRFESEAEQASDLARRDDSPRFSEVRAEMQTLIANFNRAIVRQAEQRESVLRSLSLDGVPIVPAETAFRSSDLDLKGYLYTPPGAGPFPCLITNHGSSIHQGTSDVCRPGTAAVLMSWGIASFLPHRRGYGNSPGIPWRDDVHADYGTEVYDAQLAKRLSDESDDVIAALEHVEGLPEIDSRHIGVMGSSFGGTVTLLAAARCARFRCAVEFAGAAINWEKAPGLRETMLAAATKLTQPIYFLQAANDYSTRPTVELAASLKGTDKVVEHRVYPAFGLTNDEGHFLYGQGAAIWGPDVRRFLDRWL</sequence>
<organism evidence="3 4">
    <name type="scientific">Pelagibius litoralis</name>
    <dbReference type="NCBI Taxonomy" id="374515"/>
    <lineage>
        <taxon>Bacteria</taxon>
        <taxon>Pseudomonadati</taxon>
        <taxon>Pseudomonadota</taxon>
        <taxon>Alphaproteobacteria</taxon>
        <taxon>Rhodospirillales</taxon>
        <taxon>Rhodovibrionaceae</taxon>
        <taxon>Pelagibius</taxon>
    </lineage>
</organism>
<dbReference type="InterPro" id="IPR029058">
    <property type="entry name" value="AB_hydrolase_fold"/>
</dbReference>
<dbReference type="InterPro" id="IPR002925">
    <property type="entry name" value="Dienelactn_hydro"/>
</dbReference>
<comment type="caution">
    <text evidence="3">The sequence shown here is derived from an EMBL/GenBank/DDBJ whole genome shotgun (WGS) entry which is preliminary data.</text>
</comment>
<keyword evidence="1" id="KW-0378">Hydrolase</keyword>
<evidence type="ECO:0000259" key="2">
    <source>
        <dbReference type="Pfam" id="PF01738"/>
    </source>
</evidence>
<dbReference type="AlphaFoldDB" id="A0A967EX61"/>
<dbReference type="Proteomes" id="UP000761264">
    <property type="component" value="Unassembled WGS sequence"/>
</dbReference>
<keyword evidence="4" id="KW-1185">Reference proteome</keyword>
<dbReference type="EMBL" id="JAAQPH010000003">
    <property type="protein sequence ID" value="NIA67880.1"/>
    <property type="molecule type" value="Genomic_DNA"/>
</dbReference>
<dbReference type="Gene3D" id="3.40.50.1820">
    <property type="entry name" value="alpha/beta hydrolase"/>
    <property type="match status" value="1"/>
</dbReference>
<proteinExistence type="predicted"/>
<feature type="domain" description="Dienelactone hydrolase" evidence="2">
    <location>
        <begin position="207"/>
        <end position="336"/>
    </location>
</feature>
<dbReference type="PANTHER" id="PTHR22946:SF9">
    <property type="entry name" value="POLYKETIDE TRANSFERASE AF380"/>
    <property type="match status" value="1"/>
</dbReference>
<protein>
    <submittedName>
        <fullName evidence="3">Prolyl oligopeptidase family serine peptidase</fullName>
    </submittedName>
</protein>
<dbReference type="InterPro" id="IPR050261">
    <property type="entry name" value="FrsA_esterase"/>
</dbReference>
<reference evidence="3" key="1">
    <citation type="submission" date="2020-03" db="EMBL/GenBank/DDBJ databases">
        <title>Genome of Pelagibius litoralis DSM 21314T.</title>
        <authorList>
            <person name="Wang G."/>
        </authorList>
    </citation>
    <scope>NUCLEOTIDE SEQUENCE</scope>
    <source>
        <strain evidence="3">DSM 21314</strain>
    </source>
</reference>
<gene>
    <name evidence="3" type="ORF">HBA54_04680</name>
</gene>
<accession>A0A967EX61</accession>
<dbReference type="Pfam" id="PF01738">
    <property type="entry name" value="DLH"/>
    <property type="match status" value="1"/>
</dbReference>
<dbReference type="PANTHER" id="PTHR22946">
    <property type="entry name" value="DIENELACTONE HYDROLASE DOMAIN-CONTAINING PROTEIN-RELATED"/>
    <property type="match status" value="1"/>
</dbReference>